<dbReference type="SUPFAM" id="SSF55729">
    <property type="entry name" value="Acyl-CoA N-acyltransferases (Nat)"/>
    <property type="match status" value="1"/>
</dbReference>
<keyword evidence="2" id="KW-0012">Acyltransferase</keyword>
<comment type="caution">
    <text evidence="2">The sequence shown here is derived from an EMBL/GenBank/DDBJ whole genome shotgun (WGS) entry which is preliminary data.</text>
</comment>
<evidence type="ECO:0000313" key="3">
    <source>
        <dbReference type="Proteomes" id="UP001139521"/>
    </source>
</evidence>
<keyword evidence="2" id="KW-0808">Transferase</keyword>
<evidence type="ECO:0000259" key="1">
    <source>
        <dbReference type="PROSITE" id="PS51186"/>
    </source>
</evidence>
<dbReference type="Pfam" id="PF00583">
    <property type="entry name" value="Acetyltransf_1"/>
    <property type="match status" value="1"/>
</dbReference>
<evidence type="ECO:0000313" key="2">
    <source>
        <dbReference type="EMBL" id="MCL6218025.1"/>
    </source>
</evidence>
<sequence>MELKLADKKSELLDILRIQKENQLNSLSCESSKTNGFVTVTHTYEVIEKMNSRAKQVIAKMDDQVVGYALVMLKEFRDLIPVLIPMFETFSVIECNGQKLDKLHYYVMGQICVQDDFKRKGIFKKLYEKHKEEYSKYYDYCVTEVSSSNLPSIRAHEKLGFKTIYTFTDQTDEWNILLWDWN</sequence>
<dbReference type="AlphaFoldDB" id="A0A9X2CL19"/>
<dbReference type="InterPro" id="IPR000182">
    <property type="entry name" value="GNAT_dom"/>
</dbReference>
<dbReference type="Proteomes" id="UP001139521">
    <property type="component" value="Unassembled WGS sequence"/>
</dbReference>
<dbReference type="PROSITE" id="PS51186">
    <property type="entry name" value="GNAT"/>
    <property type="match status" value="1"/>
</dbReference>
<dbReference type="Gene3D" id="3.40.630.30">
    <property type="match status" value="1"/>
</dbReference>
<organism evidence="2 3">
    <name type="scientific">Zunongwangia pacifica</name>
    <dbReference type="NCBI Taxonomy" id="2911062"/>
    <lineage>
        <taxon>Bacteria</taxon>
        <taxon>Pseudomonadati</taxon>
        <taxon>Bacteroidota</taxon>
        <taxon>Flavobacteriia</taxon>
        <taxon>Flavobacteriales</taxon>
        <taxon>Flavobacteriaceae</taxon>
        <taxon>Zunongwangia</taxon>
    </lineage>
</organism>
<accession>A0A9X2CL19</accession>
<name>A0A9X2CL19_9FLAO</name>
<dbReference type="InterPro" id="IPR016181">
    <property type="entry name" value="Acyl_CoA_acyltransferase"/>
</dbReference>
<keyword evidence="3" id="KW-1185">Reference proteome</keyword>
<feature type="domain" description="N-acetyltransferase" evidence="1">
    <location>
        <begin position="14"/>
        <end position="180"/>
    </location>
</feature>
<dbReference type="EC" id="2.3.1.-" evidence="2"/>
<dbReference type="GO" id="GO:0016747">
    <property type="term" value="F:acyltransferase activity, transferring groups other than amino-acyl groups"/>
    <property type="evidence" value="ECO:0007669"/>
    <property type="project" value="InterPro"/>
</dbReference>
<dbReference type="EMBL" id="JAKHSK010000007">
    <property type="protein sequence ID" value="MCL6218025.1"/>
    <property type="molecule type" value="Genomic_DNA"/>
</dbReference>
<dbReference type="RefSeq" id="WP_249600996.1">
    <property type="nucleotide sequence ID" value="NZ_JAKHSK010000007.1"/>
</dbReference>
<protein>
    <submittedName>
        <fullName evidence="2">GNAT family N-acetyltransferase</fullName>
        <ecNumber evidence="2">2.3.1.-</ecNumber>
    </submittedName>
</protein>
<proteinExistence type="predicted"/>
<reference evidence="2" key="1">
    <citation type="submission" date="2022-01" db="EMBL/GenBank/DDBJ databases">
        <title>Genome sequencing of Zunongwangia sp. M21534 genome.</title>
        <authorList>
            <person name="Chen Y."/>
            <person name="Dong C."/>
            <person name="Shao Z."/>
        </authorList>
    </citation>
    <scope>NUCLEOTIDE SEQUENCE</scope>
    <source>
        <strain evidence="2">MCCC M21534</strain>
    </source>
</reference>
<gene>
    <name evidence="2" type="ORF">L1967_06915</name>
</gene>